<dbReference type="InterPro" id="IPR011050">
    <property type="entry name" value="Pectin_lyase_fold/virulence"/>
</dbReference>
<feature type="non-terminal residue" evidence="1">
    <location>
        <position position="587"/>
    </location>
</feature>
<comment type="caution">
    <text evidence="1">The sequence shown here is derived from an EMBL/GenBank/DDBJ whole genome shotgun (WGS) entry which is preliminary data.</text>
</comment>
<dbReference type="AlphaFoldDB" id="A0A5J4U2R6"/>
<evidence type="ECO:0008006" key="3">
    <source>
        <dbReference type="Google" id="ProtNLM"/>
    </source>
</evidence>
<evidence type="ECO:0000313" key="2">
    <source>
        <dbReference type="Proteomes" id="UP000324800"/>
    </source>
</evidence>
<dbReference type="EMBL" id="SNRW01021839">
    <property type="protein sequence ID" value="KAA6364301.1"/>
    <property type="molecule type" value="Genomic_DNA"/>
</dbReference>
<sequence length="587" mass="64139">TIDDCKFTGSTSTDSGNFAFINTAAETTITNSEFIGGLFGIYAAIAQTGDELNVDKCTFTGIAGQDQTGPFIRLYTFDSNTISSSVFKDVAFPADVVANHGVIVIDTIYDTTILRFNLFTGITNAAAVSIISDDYSVSVLSNEFRNNDGGYADAGAISVVSDDPQGEITVKYNVFENNKGQIAGAIFSHTKSSQGNYPTFVIQNNFFSSNTFTYIQDVDKANDILIKCEYTSGSTISGNIRRVIREGDAKSLQSDEIKEIDSAYTNFIPYASSGNVHVRNNGWDPIRVPSTEKSFGSFDFPIKTLDYAVNLKSNNGDLNVVLYRQNYPITNPLLILDNRITIGDEVYCSSPYYTSGKSTIISSSSSYDSNHAFVIRTGSLILNAINIDISSSANPFELILLTGAGSIEINNADILSIDTADSKLIKSIQIIKSFKLQNINSLTSSQSSTSSLIDIKLSSESSFEISNTAIDIQNNIRLASIKVEGKPALFSFNHVLFQSVGTDPINAKIVQILGYKFNPIEVFNYSTVTNIVHPLVQLFGEDYSGQYDNVLLKSGWNLNVNQIYQLPTEFYSQVSVTSKRTYIGARH</sequence>
<protein>
    <recommendedName>
        <fullName evidence="3">Right handed beta helix domain-containing protein</fullName>
    </recommendedName>
</protein>
<organism evidence="1 2">
    <name type="scientific">Streblomastix strix</name>
    <dbReference type="NCBI Taxonomy" id="222440"/>
    <lineage>
        <taxon>Eukaryota</taxon>
        <taxon>Metamonada</taxon>
        <taxon>Preaxostyla</taxon>
        <taxon>Oxymonadida</taxon>
        <taxon>Streblomastigidae</taxon>
        <taxon>Streblomastix</taxon>
    </lineage>
</organism>
<accession>A0A5J4U2R6</accession>
<dbReference type="SUPFAM" id="SSF51126">
    <property type="entry name" value="Pectin lyase-like"/>
    <property type="match status" value="1"/>
</dbReference>
<proteinExistence type="predicted"/>
<name>A0A5J4U2R6_9EUKA</name>
<gene>
    <name evidence="1" type="ORF">EZS28_040172</name>
</gene>
<feature type="non-terminal residue" evidence="1">
    <location>
        <position position="1"/>
    </location>
</feature>
<reference evidence="1 2" key="1">
    <citation type="submission" date="2019-03" db="EMBL/GenBank/DDBJ databases">
        <title>Single cell metagenomics reveals metabolic interactions within the superorganism composed of flagellate Streblomastix strix and complex community of Bacteroidetes bacteria on its surface.</title>
        <authorList>
            <person name="Treitli S.C."/>
            <person name="Kolisko M."/>
            <person name="Husnik F."/>
            <person name="Keeling P."/>
            <person name="Hampl V."/>
        </authorList>
    </citation>
    <scope>NUCLEOTIDE SEQUENCE [LARGE SCALE GENOMIC DNA]</scope>
    <source>
        <strain evidence="1">ST1C</strain>
    </source>
</reference>
<dbReference type="Proteomes" id="UP000324800">
    <property type="component" value="Unassembled WGS sequence"/>
</dbReference>
<evidence type="ECO:0000313" key="1">
    <source>
        <dbReference type="EMBL" id="KAA6364301.1"/>
    </source>
</evidence>